<keyword evidence="1" id="KW-0812">Transmembrane</keyword>
<dbReference type="EMBL" id="HACA01029311">
    <property type="protein sequence ID" value="CDW46672.1"/>
    <property type="molecule type" value="Transcribed_RNA"/>
</dbReference>
<dbReference type="AlphaFoldDB" id="A0A0K2V921"/>
<keyword evidence="1" id="KW-1133">Transmembrane helix</keyword>
<proteinExistence type="predicted"/>
<protein>
    <submittedName>
        <fullName evidence="2">Uncharacterized protein</fullName>
    </submittedName>
</protein>
<name>A0A0K2V921_LEPSM</name>
<reference evidence="2" key="1">
    <citation type="submission" date="2014-05" db="EMBL/GenBank/DDBJ databases">
        <authorList>
            <person name="Chronopoulou M."/>
        </authorList>
    </citation>
    <scope>NUCLEOTIDE SEQUENCE</scope>
    <source>
        <tissue evidence="2">Whole organism</tissue>
    </source>
</reference>
<organism evidence="2">
    <name type="scientific">Lepeophtheirus salmonis</name>
    <name type="common">Salmon louse</name>
    <name type="synonym">Caligus salmonis</name>
    <dbReference type="NCBI Taxonomy" id="72036"/>
    <lineage>
        <taxon>Eukaryota</taxon>
        <taxon>Metazoa</taxon>
        <taxon>Ecdysozoa</taxon>
        <taxon>Arthropoda</taxon>
        <taxon>Crustacea</taxon>
        <taxon>Multicrustacea</taxon>
        <taxon>Hexanauplia</taxon>
        <taxon>Copepoda</taxon>
        <taxon>Siphonostomatoida</taxon>
        <taxon>Caligidae</taxon>
        <taxon>Lepeophtheirus</taxon>
    </lineage>
</organism>
<keyword evidence="1" id="KW-0472">Membrane</keyword>
<evidence type="ECO:0000256" key="1">
    <source>
        <dbReference type="SAM" id="Phobius"/>
    </source>
</evidence>
<evidence type="ECO:0000313" key="2">
    <source>
        <dbReference type="EMBL" id="CDW46672.1"/>
    </source>
</evidence>
<sequence length="371" mass="42199">MRGEILFVYGWIQIIFDKMMTNTVVIQRTFRDVCSTYDTVIRIIGYFTNFVLDLIPKMTNKMFSQTVNIHKVPHTERAFQLVRNIGRNVGSFTYAFNDDGLLLLLVLEWLGFFIGLVQLHVFWWNNVPGSRASRGKEPTENIWIQIVFDIVVYNTKMPNDGTRARTICSVTNGTNPIVGLHDPFHSIHDLFPAMTCEMKSDSGHVGVFVPAERTFIDGLNGVRGRFLPSRNKVQRGATSRGVGLELREGMKCTLTPNAPEVLHFLQHDFTRGQSRKSESQETRRFLQSGIRVAVKGLIDAARVQEAQERHHGGEVDPRVQKHCDHRLSPTIRVTKQILQKGRKMGQVGTMCPHHGTIFRPTKLHIRKGIPS</sequence>
<accession>A0A0K2V921</accession>
<feature type="transmembrane region" description="Helical" evidence="1">
    <location>
        <begin position="101"/>
        <end position="124"/>
    </location>
</feature>